<dbReference type="KEGG" id="hdh:G5B40_06515"/>
<sequence length="189" mass="19414">MSEPVTSTRDAVFAGPAATIRDMGAIGMVTIRGDLADREFGAAVESVAGCALPGVRRFQETAEGGLGWMAPDELLLVTGYAAAPGAVGALKSVLAGRHHLVADVSDARAVLRVEGLGARELIASGAPVDLSPDAFGPGDLRRTRLGQVAAAFWAGSDGAFTLICFRSLGAYVFEWLANAARSGARPGVF</sequence>
<gene>
    <name evidence="1" type="ORF">G5B40_06515</name>
</gene>
<dbReference type="InterPro" id="IPR027266">
    <property type="entry name" value="TrmE/GcvT-like"/>
</dbReference>
<dbReference type="AlphaFoldDB" id="A0A7L5BTX1"/>
<dbReference type="Gene3D" id="3.30.70.1520">
    <property type="entry name" value="Heterotetrameric sarcosine oxidase"/>
    <property type="match status" value="1"/>
</dbReference>
<evidence type="ECO:0000313" key="2">
    <source>
        <dbReference type="Proteomes" id="UP000503336"/>
    </source>
</evidence>
<dbReference type="EMBL" id="CP049056">
    <property type="protein sequence ID" value="QIE55135.1"/>
    <property type="molecule type" value="Genomic_DNA"/>
</dbReference>
<protein>
    <submittedName>
        <fullName evidence="1">Sarcosine oxidase subunit gamma</fullName>
    </submittedName>
</protein>
<dbReference type="RefSeq" id="WP_165096534.1">
    <property type="nucleotide sequence ID" value="NZ_CP049056.1"/>
</dbReference>
<dbReference type="Gene3D" id="3.30.1360.120">
    <property type="entry name" value="Probable tRNA modification gtpase trme, domain 1"/>
    <property type="match status" value="1"/>
</dbReference>
<reference evidence="1 2" key="1">
    <citation type="submission" date="2020-02" db="EMBL/GenBank/DDBJ databases">
        <title>complete genome sequence of Rhodobacteraceae bacterium.</title>
        <authorList>
            <person name="Park J."/>
            <person name="Kim Y.-S."/>
            <person name="Kim K.-H."/>
        </authorList>
    </citation>
    <scope>NUCLEOTIDE SEQUENCE [LARGE SCALE GENOMIC DNA]</scope>
    <source>
        <strain evidence="1 2">RR4-56</strain>
    </source>
</reference>
<dbReference type="Pfam" id="PF04268">
    <property type="entry name" value="SoxG"/>
    <property type="match status" value="1"/>
</dbReference>
<proteinExistence type="predicted"/>
<organism evidence="1 2">
    <name type="scientific">Pikeienuella piscinae</name>
    <dbReference type="NCBI Taxonomy" id="2748098"/>
    <lineage>
        <taxon>Bacteria</taxon>
        <taxon>Pseudomonadati</taxon>
        <taxon>Pseudomonadota</taxon>
        <taxon>Alphaproteobacteria</taxon>
        <taxon>Rhodobacterales</taxon>
        <taxon>Paracoccaceae</taxon>
        <taxon>Pikeienuella</taxon>
    </lineage>
</organism>
<name>A0A7L5BTX1_9RHOB</name>
<dbReference type="InterPro" id="IPR007375">
    <property type="entry name" value="SoxG"/>
</dbReference>
<dbReference type="SUPFAM" id="SSF103025">
    <property type="entry name" value="Folate-binding domain"/>
    <property type="match status" value="1"/>
</dbReference>
<evidence type="ECO:0000313" key="1">
    <source>
        <dbReference type="EMBL" id="QIE55135.1"/>
    </source>
</evidence>
<accession>A0A7L5BTX1</accession>
<keyword evidence="2" id="KW-1185">Reference proteome</keyword>
<dbReference type="Proteomes" id="UP000503336">
    <property type="component" value="Chromosome"/>
</dbReference>